<evidence type="ECO:0000256" key="6">
    <source>
        <dbReference type="RuleBase" id="RU364057"/>
    </source>
</evidence>
<evidence type="ECO:0000256" key="4">
    <source>
        <dbReference type="ARBA" id="ARBA00022801"/>
    </source>
</evidence>
<keyword evidence="9" id="KW-1185">Reference proteome</keyword>
<comment type="similarity">
    <text evidence="1 6">Belongs to the peptidase M76 family.</text>
</comment>
<evidence type="ECO:0000256" key="5">
    <source>
        <dbReference type="ARBA" id="ARBA00023049"/>
    </source>
</evidence>
<keyword evidence="5 6" id="KW-0482">Metalloprotease</keyword>
<evidence type="ECO:0000256" key="7">
    <source>
        <dbReference type="SAM" id="Phobius"/>
    </source>
</evidence>
<comment type="caution">
    <text evidence="8">The sequence shown here is derived from an EMBL/GenBank/DDBJ whole genome shotgun (WGS) entry which is preliminary data.</text>
</comment>
<reference evidence="8 9" key="1">
    <citation type="journal article" date="2023" name="Plants (Basel)">
        <title>Bridging the Gap: Combining Genomics and Transcriptomics Approaches to Understand Stylosanthes scabra, an Orphan Legume from the Brazilian Caatinga.</title>
        <authorList>
            <person name="Ferreira-Neto J.R.C."/>
            <person name="da Silva M.D."/>
            <person name="Binneck E."/>
            <person name="de Melo N.F."/>
            <person name="da Silva R.H."/>
            <person name="de Melo A.L.T.M."/>
            <person name="Pandolfi V."/>
            <person name="Bustamante F.O."/>
            <person name="Brasileiro-Vidal A.C."/>
            <person name="Benko-Iseppon A.M."/>
        </authorList>
    </citation>
    <scope>NUCLEOTIDE SEQUENCE [LARGE SCALE GENOMIC DNA]</scope>
    <source>
        <tissue evidence="8">Leaves</tissue>
    </source>
</reference>
<evidence type="ECO:0000256" key="1">
    <source>
        <dbReference type="ARBA" id="ARBA00009915"/>
    </source>
</evidence>
<proteinExistence type="inferred from homology"/>
<keyword evidence="7" id="KW-0812">Transmembrane</keyword>
<name>A0ABU6WPC8_9FABA</name>
<dbReference type="EMBL" id="JASCZI010182149">
    <property type="protein sequence ID" value="MED6187167.1"/>
    <property type="molecule type" value="Genomic_DNA"/>
</dbReference>
<evidence type="ECO:0000313" key="8">
    <source>
        <dbReference type="EMBL" id="MED6187167.1"/>
    </source>
</evidence>
<evidence type="ECO:0000313" key="9">
    <source>
        <dbReference type="Proteomes" id="UP001341840"/>
    </source>
</evidence>
<keyword evidence="2 6" id="KW-0645">Protease</keyword>
<organism evidence="8 9">
    <name type="scientific">Stylosanthes scabra</name>
    <dbReference type="NCBI Taxonomy" id="79078"/>
    <lineage>
        <taxon>Eukaryota</taxon>
        <taxon>Viridiplantae</taxon>
        <taxon>Streptophyta</taxon>
        <taxon>Embryophyta</taxon>
        <taxon>Tracheophyta</taxon>
        <taxon>Spermatophyta</taxon>
        <taxon>Magnoliopsida</taxon>
        <taxon>eudicotyledons</taxon>
        <taxon>Gunneridae</taxon>
        <taxon>Pentapetalae</taxon>
        <taxon>rosids</taxon>
        <taxon>fabids</taxon>
        <taxon>Fabales</taxon>
        <taxon>Fabaceae</taxon>
        <taxon>Papilionoideae</taxon>
        <taxon>50 kb inversion clade</taxon>
        <taxon>dalbergioids sensu lato</taxon>
        <taxon>Dalbergieae</taxon>
        <taxon>Pterocarpus clade</taxon>
        <taxon>Stylosanthes</taxon>
    </lineage>
</organism>
<dbReference type="Pfam" id="PF09768">
    <property type="entry name" value="Peptidase_M76"/>
    <property type="match status" value="1"/>
</dbReference>
<keyword evidence="7" id="KW-1133">Transmembrane helix</keyword>
<gene>
    <name evidence="8" type="ORF">PIB30_073918</name>
</gene>
<dbReference type="EC" id="3.4.24.-" evidence="6"/>
<keyword evidence="7" id="KW-0472">Membrane</keyword>
<keyword evidence="4 6" id="KW-0378">Hydrolase</keyword>
<keyword evidence="3 6" id="KW-0479">Metal-binding</keyword>
<dbReference type="PANTHER" id="PTHR21711">
    <property type="entry name" value="MITOCHONDRIAL INNER MEMBRANE PROTEASE"/>
    <property type="match status" value="1"/>
</dbReference>
<dbReference type="PANTHER" id="PTHR21711:SF0">
    <property type="entry name" value="MITOCHONDRIAL INNER MEMBRANE PROTEASE ATP23 HOMOLOG"/>
    <property type="match status" value="1"/>
</dbReference>
<protein>
    <recommendedName>
        <fullName evidence="6">Mitochondrial inner membrane protease ATP23</fullName>
        <ecNumber evidence="6">3.4.24.-</ecNumber>
    </recommendedName>
</protein>
<evidence type="ECO:0000256" key="2">
    <source>
        <dbReference type="ARBA" id="ARBA00022670"/>
    </source>
</evidence>
<feature type="transmembrane region" description="Helical" evidence="7">
    <location>
        <begin position="21"/>
        <end position="39"/>
    </location>
</feature>
<sequence>MKFSLFSCLPELRILVNKYKKLYVFSLPYLILFFYFHAFSRTEPMGPKSSSPDGLEGVKTVEEVQAMIQESFRTPMVKFLRKRLAEAGCPVNDNFFKARECKDVQGTGGFVRGSGVYVCSNYMRLQDEVNQVVIHELIHAFDDCRATNLDWGDCAQHACSQIRAGHLSGDCHFKRELLRGYTKTRGHEQECIRRRVLKSLSSNPNCAGSAAADAMEAVWDICYNDTRPFDRAP</sequence>
<dbReference type="Proteomes" id="UP001341840">
    <property type="component" value="Unassembled WGS sequence"/>
</dbReference>
<evidence type="ECO:0000256" key="3">
    <source>
        <dbReference type="ARBA" id="ARBA00022723"/>
    </source>
</evidence>
<dbReference type="InterPro" id="IPR019165">
    <property type="entry name" value="Peptidase_M76_ATP23"/>
</dbReference>
<accession>A0ABU6WPC8</accession>